<protein>
    <recommendedName>
        <fullName evidence="3">Secreted protein</fullName>
    </recommendedName>
</protein>
<dbReference type="RefSeq" id="WP_262309360.1">
    <property type="nucleotide sequence ID" value="NZ_CP106679.1"/>
</dbReference>
<dbReference type="Proteomes" id="UP001065174">
    <property type="component" value="Chromosome"/>
</dbReference>
<evidence type="ECO:0000313" key="1">
    <source>
        <dbReference type="EMBL" id="UXP31921.1"/>
    </source>
</evidence>
<evidence type="ECO:0000313" key="2">
    <source>
        <dbReference type="Proteomes" id="UP001065174"/>
    </source>
</evidence>
<reference evidence="1" key="1">
    <citation type="submission" date="2022-09" db="EMBL/GenBank/DDBJ databases">
        <title>Comparative genomics and taxonomic characterization of three novel marine species of genus Reichenbachiella exhibiting antioxidant and polysaccharide degradation activities.</title>
        <authorList>
            <person name="Muhammad N."/>
            <person name="Lee Y.-J."/>
            <person name="Ko J."/>
            <person name="Kim S.-G."/>
        </authorList>
    </citation>
    <scope>NUCLEOTIDE SEQUENCE</scope>
    <source>
        <strain evidence="1">BKB1-1</strain>
    </source>
</reference>
<dbReference type="EMBL" id="CP106679">
    <property type="protein sequence ID" value="UXP31921.1"/>
    <property type="molecule type" value="Genomic_DNA"/>
</dbReference>
<name>A0ABY6CN37_9BACT</name>
<proteinExistence type="predicted"/>
<organism evidence="1 2">
    <name type="scientific">Reichenbachiella agarivorans</name>
    <dbReference type="NCBI Taxonomy" id="2979464"/>
    <lineage>
        <taxon>Bacteria</taxon>
        <taxon>Pseudomonadati</taxon>
        <taxon>Bacteroidota</taxon>
        <taxon>Cytophagia</taxon>
        <taxon>Cytophagales</taxon>
        <taxon>Reichenbachiellaceae</taxon>
        <taxon>Reichenbachiella</taxon>
    </lineage>
</organism>
<gene>
    <name evidence="1" type="ORF">N6H18_16370</name>
</gene>
<evidence type="ECO:0008006" key="3">
    <source>
        <dbReference type="Google" id="ProtNLM"/>
    </source>
</evidence>
<keyword evidence="2" id="KW-1185">Reference proteome</keyword>
<sequence length="98" mass="11242">MKPTTLYLTIASVILLIWNYPTESAQAKISQQILPTTSQDSWVKSTKLQKVANGKEQKESKDNSFSFYKPTRIRNISLTISKRLMQLIPFILSTNQNH</sequence>
<accession>A0ABY6CN37</accession>